<gene>
    <name evidence="2" type="ORF">CY34DRAFT_805064</name>
</gene>
<accession>A0A0C9ZWZ4</accession>
<protein>
    <submittedName>
        <fullName evidence="2">Uncharacterized protein</fullName>
    </submittedName>
</protein>
<dbReference type="InParanoid" id="A0A0C9ZWZ4"/>
<name>A0A0C9ZWZ4_9AGAM</name>
<feature type="region of interest" description="Disordered" evidence="1">
    <location>
        <begin position="1"/>
        <end position="61"/>
    </location>
</feature>
<feature type="compositionally biased region" description="Basic and acidic residues" evidence="1">
    <location>
        <begin position="45"/>
        <end position="61"/>
    </location>
</feature>
<proteinExistence type="predicted"/>
<keyword evidence="3" id="KW-1185">Reference proteome</keyword>
<evidence type="ECO:0000256" key="1">
    <source>
        <dbReference type="SAM" id="MobiDB-lite"/>
    </source>
</evidence>
<dbReference type="OrthoDB" id="5356487at2759"/>
<reference evidence="3" key="2">
    <citation type="submission" date="2015-01" db="EMBL/GenBank/DDBJ databases">
        <title>Evolutionary Origins and Diversification of the Mycorrhizal Mutualists.</title>
        <authorList>
            <consortium name="DOE Joint Genome Institute"/>
            <consortium name="Mycorrhizal Genomics Consortium"/>
            <person name="Kohler A."/>
            <person name="Kuo A."/>
            <person name="Nagy L.G."/>
            <person name="Floudas D."/>
            <person name="Copeland A."/>
            <person name="Barry K.W."/>
            <person name="Cichocki N."/>
            <person name="Veneault-Fourrey C."/>
            <person name="LaButti K."/>
            <person name="Lindquist E.A."/>
            <person name="Lipzen A."/>
            <person name="Lundell T."/>
            <person name="Morin E."/>
            <person name="Murat C."/>
            <person name="Riley R."/>
            <person name="Ohm R."/>
            <person name="Sun H."/>
            <person name="Tunlid A."/>
            <person name="Henrissat B."/>
            <person name="Grigoriev I.V."/>
            <person name="Hibbett D.S."/>
            <person name="Martin F."/>
        </authorList>
    </citation>
    <scope>NUCLEOTIDE SEQUENCE [LARGE SCALE GENOMIC DNA]</scope>
    <source>
        <strain evidence="3">UH-Slu-Lm8-n1</strain>
    </source>
</reference>
<dbReference type="Proteomes" id="UP000054485">
    <property type="component" value="Unassembled WGS sequence"/>
</dbReference>
<reference evidence="2 3" key="1">
    <citation type="submission" date="2014-04" db="EMBL/GenBank/DDBJ databases">
        <authorList>
            <consortium name="DOE Joint Genome Institute"/>
            <person name="Kuo A."/>
            <person name="Ruytinx J."/>
            <person name="Rineau F."/>
            <person name="Colpaert J."/>
            <person name="Kohler A."/>
            <person name="Nagy L.G."/>
            <person name="Floudas D."/>
            <person name="Copeland A."/>
            <person name="Barry K.W."/>
            <person name="Cichocki N."/>
            <person name="Veneault-Fourrey C."/>
            <person name="LaButti K."/>
            <person name="Lindquist E.A."/>
            <person name="Lipzen A."/>
            <person name="Lundell T."/>
            <person name="Morin E."/>
            <person name="Murat C."/>
            <person name="Sun H."/>
            <person name="Tunlid A."/>
            <person name="Henrissat B."/>
            <person name="Grigoriev I.V."/>
            <person name="Hibbett D.S."/>
            <person name="Martin F."/>
            <person name="Nordberg H.P."/>
            <person name="Cantor M.N."/>
            <person name="Hua S.X."/>
        </authorList>
    </citation>
    <scope>NUCLEOTIDE SEQUENCE [LARGE SCALE GENOMIC DNA]</scope>
    <source>
        <strain evidence="2 3">UH-Slu-Lm8-n1</strain>
    </source>
</reference>
<evidence type="ECO:0000313" key="2">
    <source>
        <dbReference type="EMBL" id="KIK42320.1"/>
    </source>
</evidence>
<dbReference type="HOGENOM" id="CLU_2924235_0_0_1"/>
<sequence>MLDAKAGSSTSAKQREADKGQPSNSSGPVAPQKGEKYPPRYGAQHRQDALWEGERARCETN</sequence>
<dbReference type="AlphaFoldDB" id="A0A0C9ZWZ4"/>
<evidence type="ECO:0000313" key="3">
    <source>
        <dbReference type="Proteomes" id="UP000054485"/>
    </source>
</evidence>
<dbReference type="EMBL" id="KN835242">
    <property type="protein sequence ID" value="KIK42320.1"/>
    <property type="molecule type" value="Genomic_DNA"/>
</dbReference>
<organism evidence="2 3">
    <name type="scientific">Suillus luteus UH-Slu-Lm8-n1</name>
    <dbReference type="NCBI Taxonomy" id="930992"/>
    <lineage>
        <taxon>Eukaryota</taxon>
        <taxon>Fungi</taxon>
        <taxon>Dikarya</taxon>
        <taxon>Basidiomycota</taxon>
        <taxon>Agaricomycotina</taxon>
        <taxon>Agaricomycetes</taxon>
        <taxon>Agaricomycetidae</taxon>
        <taxon>Boletales</taxon>
        <taxon>Suillineae</taxon>
        <taxon>Suillaceae</taxon>
        <taxon>Suillus</taxon>
    </lineage>
</organism>